<dbReference type="AlphaFoldDB" id="A0A3D8Q715"/>
<evidence type="ECO:0000256" key="1">
    <source>
        <dbReference type="SAM" id="MobiDB-lite"/>
    </source>
</evidence>
<protein>
    <submittedName>
        <fullName evidence="2">Uncharacterized protein</fullName>
    </submittedName>
</protein>
<dbReference type="Proteomes" id="UP000256328">
    <property type="component" value="Unassembled WGS sequence"/>
</dbReference>
<dbReference type="OrthoDB" id="4725912at2759"/>
<feature type="compositionally biased region" description="Polar residues" evidence="1">
    <location>
        <begin position="1"/>
        <end position="10"/>
    </location>
</feature>
<keyword evidence="3" id="KW-1185">Reference proteome</keyword>
<organism evidence="2 3">
    <name type="scientific">Coleophoma crateriformis</name>
    <dbReference type="NCBI Taxonomy" id="565419"/>
    <lineage>
        <taxon>Eukaryota</taxon>
        <taxon>Fungi</taxon>
        <taxon>Dikarya</taxon>
        <taxon>Ascomycota</taxon>
        <taxon>Pezizomycotina</taxon>
        <taxon>Leotiomycetes</taxon>
        <taxon>Helotiales</taxon>
        <taxon>Dermateaceae</taxon>
        <taxon>Coleophoma</taxon>
    </lineage>
</organism>
<evidence type="ECO:0000313" key="2">
    <source>
        <dbReference type="EMBL" id="RDW57204.1"/>
    </source>
</evidence>
<evidence type="ECO:0000313" key="3">
    <source>
        <dbReference type="Proteomes" id="UP000256328"/>
    </source>
</evidence>
<name>A0A3D8Q715_9HELO</name>
<reference evidence="2 3" key="1">
    <citation type="journal article" date="2018" name="IMA Fungus">
        <title>IMA Genome-F 9: Draft genome sequence of Annulohypoxylon stygium, Aspergillus mulundensis, Berkeleyomyces basicola (syn. Thielaviopsis basicola), Ceratocystis smalleyi, two Cercospora beticola strains, Coleophoma cylindrospora, Fusarium fracticaudum, Phialophora cf. hyalina, and Morchella septimelata.</title>
        <authorList>
            <person name="Wingfield B.D."/>
            <person name="Bills G.F."/>
            <person name="Dong Y."/>
            <person name="Huang W."/>
            <person name="Nel W.J."/>
            <person name="Swalarsk-Parry B.S."/>
            <person name="Vaghefi N."/>
            <person name="Wilken P.M."/>
            <person name="An Z."/>
            <person name="de Beer Z.W."/>
            <person name="De Vos L."/>
            <person name="Chen L."/>
            <person name="Duong T.A."/>
            <person name="Gao Y."/>
            <person name="Hammerbacher A."/>
            <person name="Kikkert J.R."/>
            <person name="Li Y."/>
            <person name="Li H."/>
            <person name="Li K."/>
            <person name="Li Q."/>
            <person name="Liu X."/>
            <person name="Ma X."/>
            <person name="Naidoo K."/>
            <person name="Pethybridge S.J."/>
            <person name="Sun J."/>
            <person name="Steenkamp E.T."/>
            <person name="van der Nest M.A."/>
            <person name="van Wyk S."/>
            <person name="Wingfield M.J."/>
            <person name="Xiong C."/>
            <person name="Yue Q."/>
            <person name="Zhang X."/>
        </authorList>
    </citation>
    <scope>NUCLEOTIDE SEQUENCE [LARGE SCALE GENOMIC DNA]</scope>
    <source>
        <strain evidence="2 3">BP5796</strain>
    </source>
</reference>
<dbReference type="EMBL" id="PDLN01000023">
    <property type="protein sequence ID" value="RDW57204.1"/>
    <property type="molecule type" value="Genomic_DNA"/>
</dbReference>
<gene>
    <name evidence="2" type="ORF">BP5796_12654</name>
</gene>
<sequence length="221" mass="24172">MDMSSETPKSQPDPAPGSTLNVDFSWRKLRARITESGKPSEPRYIVELKTIKSPNVIFTSAIDNSTIGTGTLHPISINADYELHGRQGMLKALKHFKTSYTHLSAAYSDTDALVPMTWTSSCGLTTWDFVCLDAQQNPVAKVTSNVWALKKISNIEFLGPKAVSTAARDEIVVTGLTLLFCMLLRCNNLLSFFGAIFARPGPLDAEAPAKKEMIATGHDDH</sequence>
<accession>A0A3D8Q715</accession>
<comment type="caution">
    <text evidence="2">The sequence shown here is derived from an EMBL/GenBank/DDBJ whole genome shotgun (WGS) entry which is preliminary data.</text>
</comment>
<proteinExistence type="predicted"/>
<feature type="region of interest" description="Disordered" evidence="1">
    <location>
        <begin position="1"/>
        <end position="20"/>
    </location>
</feature>